<name>A0AA88RL20_9ASTE</name>
<dbReference type="InterPro" id="IPR017451">
    <property type="entry name" value="F-box-assoc_interact_dom"/>
</dbReference>
<dbReference type="InterPro" id="IPR050796">
    <property type="entry name" value="SCF_F-box_component"/>
</dbReference>
<gene>
    <name evidence="2" type="ORF">RJ640_023681</name>
</gene>
<dbReference type="SUPFAM" id="SSF81383">
    <property type="entry name" value="F-box domain"/>
    <property type="match status" value="1"/>
</dbReference>
<dbReference type="AlphaFoldDB" id="A0AA88RL20"/>
<dbReference type="Gene3D" id="1.20.1280.50">
    <property type="match status" value="1"/>
</dbReference>
<evidence type="ECO:0000259" key="1">
    <source>
        <dbReference type="PROSITE" id="PS50181"/>
    </source>
</evidence>
<evidence type="ECO:0000313" key="2">
    <source>
        <dbReference type="EMBL" id="KAK2991267.1"/>
    </source>
</evidence>
<dbReference type="SMART" id="SM00256">
    <property type="entry name" value="FBOX"/>
    <property type="match status" value="1"/>
</dbReference>
<dbReference type="PANTHER" id="PTHR31672">
    <property type="entry name" value="BNACNNG10540D PROTEIN"/>
    <property type="match status" value="1"/>
</dbReference>
<dbReference type="Pfam" id="PF00646">
    <property type="entry name" value="F-box"/>
    <property type="match status" value="1"/>
</dbReference>
<dbReference type="Pfam" id="PF07734">
    <property type="entry name" value="FBA_1"/>
    <property type="match status" value="1"/>
</dbReference>
<feature type="domain" description="F-box" evidence="1">
    <location>
        <begin position="2"/>
        <end position="47"/>
    </location>
</feature>
<dbReference type="EMBL" id="JAVXUO010000542">
    <property type="protein sequence ID" value="KAK2991267.1"/>
    <property type="molecule type" value="Genomic_DNA"/>
</dbReference>
<protein>
    <recommendedName>
        <fullName evidence="1">F-box domain-containing protein</fullName>
    </recommendedName>
</protein>
<dbReference type="PROSITE" id="PS50181">
    <property type="entry name" value="FBOX"/>
    <property type="match status" value="1"/>
</dbReference>
<dbReference type="InterPro" id="IPR036047">
    <property type="entry name" value="F-box-like_dom_sf"/>
</dbReference>
<dbReference type="InterPro" id="IPR001810">
    <property type="entry name" value="F-box_dom"/>
</dbReference>
<dbReference type="CDD" id="cd22157">
    <property type="entry name" value="F-box_AtFBW1-like"/>
    <property type="match status" value="1"/>
</dbReference>
<comment type="caution">
    <text evidence="2">The sequence shown here is derived from an EMBL/GenBank/DDBJ whole genome shotgun (WGS) entry which is preliminary data.</text>
</comment>
<dbReference type="InterPro" id="IPR006527">
    <property type="entry name" value="F-box-assoc_dom_typ1"/>
</dbReference>
<keyword evidence="3" id="KW-1185">Reference proteome</keyword>
<dbReference type="PANTHER" id="PTHR31672:SF13">
    <property type="entry name" value="F-BOX PROTEIN CPR30-LIKE"/>
    <property type="match status" value="1"/>
</dbReference>
<sequence>MTIQSRNLPEDVTVDILLRLPIQSLLRCRSVSKHWYVLLTSPSFVKLHLSRSSNAPKLLAAGYISEREVRGLQQVKTYSLDGDTYKGPSYVPLPFILPDISLITIHGSCNGLVCLSLDHKTLALWNPATRECRSLEAPCCIDPCSSYEIGFGFVPGTDDYKVVRLRSRTNGAPGASIALISTYTLSSDSWESNEVLGPDVNLRGSWTSANGFLHWIAHEGPGVLSIVSLDLHNRMFSQMALSIPIPCYSPYNIYKLFASTNGGLSLVLYACQGGMDGWYEVWVMKEYGVQESWTKQSTFGRFSGLRTTAHPTHYGGNGQIIFQEYDYKHWEYVGGLISYDPVYKQITRLPVGGNVSDMDVFDYIEGLTSVQGRGKRSTRMHPLVAVSEGENGYDYHDEFEGSTVYIDLDAE</sequence>
<organism evidence="2 3">
    <name type="scientific">Escallonia rubra</name>
    <dbReference type="NCBI Taxonomy" id="112253"/>
    <lineage>
        <taxon>Eukaryota</taxon>
        <taxon>Viridiplantae</taxon>
        <taxon>Streptophyta</taxon>
        <taxon>Embryophyta</taxon>
        <taxon>Tracheophyta</taxon>
        <taxon>Spermatophyta</taxon>
        <taxon>Magnoliopsida</taxon>
        <taxon>eudicotyledons</taxon>
        <taxon>Gunneridae</taxon>
        <taxon>Pentapetalae</taxon>
        <taxon>asterids</taxon>
        <taxon>campanulids</taxon>
        <taxon>Escalloniales</taxon>
        <taxon>Escalloniaceae</taxon>
        <taxon>Escallonia</taxon>
    </lineage>
</organism>
<evidence type="ECO:0000313" key="3">
    <source>
        <dbReference type="Proteomes" id="UP001187471"/>
    </source>
</evidence>
<proteinExistence type="predicted"/>
<dbReference type="NCBIfam" id="TIGR01640">
    <property type="entry name" value="F_box_assoc_1"/>
    <property type="match status" value="1"/>
</dbReference>
<reference evidence="2" key="1">
    <citation type="submission" date="2022-12" db="EMBL/GenBank/DDBJ databases">
        <title>Draft genome assemblies for two species of Escallonia (Escalloniales).</title>
        <authorList>
            <person name="Chanderbali A."/>
            <person name="Dervinis C."/>
            <person name="Anghel I."/>
            <person name="Soltis D."/>
            <person name="Soltis P."/>
            <person name="Zapata F."/>
        </authorList>
    </citation>
    <scope>NUCLEOTIDE SEQUENCE</scope>
    <source>
        <strain evidence="2">UCBG92.1500</strain>
        <tissue evidence="2">Leaf</tissue>
    </source>
</reference>
<dbReference type="Proteomes" id="UP001187471">
    <property type="component" value="Unassembled WGS sequence"/>
</dbReference>
<accession>A0AA88RL20</accession>